<dbReference type="EMBL" id="KV441551">
    <property type="protein sequence ID" value="OAG07431.1"/>
    <property type="molecule type" value="Genomic_DNA"/>
</dbReference>
<feature type="domain" description="GPI inositol-deacylase winged helix" evidence="1">
    <location>
        <begin position="20"/>
        <end position="94"/>
    </location>
</feature>
<dbReference type="InterPro" id="IPR054471">
    <property type="entry name" value="GPIID_WHD"/>
</dbReference>
<keyword evidence="3" id="KW-1185">Reference proteome</keyword>
<sequence>LEDAYNEAIQRIDGQLDGDQALAKKVLSWITYARRPLTTAELCCALAVERGESELDPDNVPDIEDLLSVCAGLVVIDKESAIVRLVHYTTQEYFKRISETWYSGAALHIALTCLTFLSFDLFKTGSCFFDEEFEERLEESKLLDYAAKYWGKHI</sequence>
<dbReference type="InParanoid" id="A0A177CJJ8"/>
<organism evidence="2 3">
    <name type="scientific">Paraphaeosphaeria sporulosa</name>
    <dbReference type="NCBI Taxonomy" id="1460663"/>
    <lineage>
        <taxon>Eukaryota</taxon>
        <taxon>Fungi</taxon>
        <taxon>Dikarya</taxon>
        <taxon>Ascomycota</taxon>
        <taxon>Pezizomycotina</taxon>
        <taxon>Dothideomycetes</taxon>
        <taxon>Pleosporomycetidae</taxon>
        <taxon>Pleosporales</taxon>
        <taxon>Massarineae</taxon>
        <taxon>Didymosphaeriaceae</taxon>
        <taxon>Paraphaeosphaeria</taxon>
    </lineage>
</organism>
<evidence type="ECO:0000259" key="1">
    <source>
        <dbReference type="Pfam" id="PF22939"/>
    </source>
</evidence>
<proteinExistence type="predicted"/>
<dbReference type="OrthoDB" id="195446at2759"/>
<feature type="non-terminal residue" evidence="2">
    <location>
        <position position="154"/>
    </location>
</feature>
<dbReference type="GeneID" id="28756988"/>
<evidence type="ECO:0000313" key="2">
    <source>
        <dbReference type="EMBL" id="OAG07431.1"/>
    </source>
</evidence>
<evidence type="ECO:0000313" key="3">
    <source>
        <dbReference type="Proteomes" id="UP000077069"/>
    </source>
</evidence>
<dbReference type="RefSeq" id="XP_018037796.1">
    <property type="nucleotide sequence ID" value="XM_018173502.1"/>
</dbReference>
<dbReference type="STRING" id="1460663.A0A177CJJ8"/>
<feature type="non-terminal residue" evidence="2">
    <location>
        <position position="1"/>
    </location>
</feature>
<dbReference type="AlphaFoldDB" id="A0A177CJJ8"/>
<dbReference type="Pfam" id="PF22939">
    <property type="entry name" value="WHD_GPIID"/>
    <property type="match status" value="1"/>
</dbReference>
<name>A0A177CJJ8_9PLEO</name>
<protein>
    <submittedName>
        <fullName evidence="2">Ankyrin repeat protein</fullName>
    </submittedName>
</protein>
<gene>
    <name evidence="2" type="ORF">CC84DRAFT_1053163</name>
</gene>
<dbReference type="Proteomes" id="UP000077069">
    <property type="component" value="Unassembled WGS sequence"/>
</dbReference>
<dbReference type="PANTHER" id="PTHR10039">
    <property type="entry name" value="AMELOGENIN"/>
    <property type="match status" value="1"/>
</dbReference>
<accession>A0A177CJJ8</accession>
<reference evidence="2 3" key="1">
    <citation type="submission" date="2016-05" db="EMBL/GenBank/DDBJ databases">
        <title>Comparative analysis of secretome profiles of manganese(II)-oxidizing ascomycete fungi.</title>
        <authorList>
            <consortium name="DOE Joint Genome Institute"/>
            <person name="Zeiner C.A."/>
            <person name="Purvine S.O."/>
            <person name="Zink E.M."/>
            <person name="Wu S."/>
            <person name="Pasa-Tolic L."/>
            <person name="Chaput D.L."/>
            <person name="Haridas S."/>
            <person name="Grigoriev I.V."/>
            <person name="Santelli C.M."/>
            <person name="Hansel C.M."/>
        </authorList>
    </citation>
    <scope>NUCLEOTIDE SEQUENCE [LARGE SCALE GENOMIC DNA]</scope>
    <source>
        <strain evidence="2 3">AP3s5-JAC2a</strain>
    </source>
</reference>
<dbReference type="PANTHER" id="PTHR10039:SF15">
    <property type="entry name" value="NACHT DOMAIN-CONTAINING PROTEIN"/>
    <property type="match status" value="1"/>
</dbReference>